<comment type="caution">
    <text evidence="3">The sequence shown here is derived from an EMBL/GenBank/DDBJ whole genome shotgun (WGS) entry which is preliminary data.</text>
</comment>
<keyword evidence="1" id="KW-1133">Transmembrane helix</keyword>
<dbReference type="InterPro" id="IPR016923">
    <property type="entry name" value="UCP029509"/>
</dbReference>
<feature type="domain" description="DUF2231" evidence="2">
    <location>
        <begin position="16"/>
        <end position="145"/>
    </location>
</feature>
<dbReference type="EMBL" id="QGTR01000001">
    <property type="protein sequence ID" value="PWW04536.1"/>
    <property type="molecule type" value="Genomic_DNA"/>
</dbReference>
<dbReference type="Proteomes" id="UP000246352">
    <property type="component" value="Unassembled WGS sequence"/>
</dbReference>
<evidence type="ECO:0000259" key="2">
    <source>
        <dbReference type="Pfam" id="PF09990"/>
    </source>
</evidence>
<dbReference type="OrthoDB" id="2873672at2"/>
<protein>
    <submittedName>
        <fullName evidence="3">Putative membrane protein</fullName>
    </submittedName>
</protein>
<organism evidence="3 4">
    <name type="scientific">Hoeflea marina</name>
    <dbReference type="NCBI Taxonomy" id="274592"/>
    <lineage>
        <taxon>Bacteria</taxon>
        <taxon>Pseudomonadati</taxon>
        <taxon>Pseudomonadota</taxon>
        <taxon>Alphaproteobacteria</taxon>
        <taxon>Hyphomicrobiales</taxon>
        <taxon>Rhizobiaceae</taxon>
        <taxon>Hoeflea</taxon>
    </lineage>
</organism>
<proteinExistence type="predicted"/>
<evidence type="ECO:0000256" key="1">
    <source>
        <dbReference type="SAM" id="Phobius"/>
    </source>
</evidence>
<dbReference type="Pfam" id="PF09990">
    <property type="entry name" value="DUF2231"/>
    <property type="match status" value="1"/>
</dbReference>
<name>A0A317PW70_9HYPH</name>
<keyword evidence="4" id="KW-1185">Reference proteome</keyword>
<dbReference type="PIRSF" id="PIRSF029509">
    <property type="entry name" value="UCP029509"/>
    <property type="match status" value="1"/>
</dbReference>
<dbReference type="InterPro" id="IPR019251">
    <property type="entry name" value="DUF2231_TM"/>
</dbReference>
<evidence type="ECO:0000313" key="4">
    <source>
        <dbReference type="Proteomes" id="UP000246352"/>
    </source>
</evidence>
<gene>
    <name evidence="3" type="ORF">DFR52_1011235</name>
</gene>
<sequence>MAHPHKRSAARILGLQVHSVLAQFPVVCFTLALLTDIAYWQTANLMWQNFSAWLLFAGLVVGVLAAVAGIVDLFIRRTGTDHRPHWAHAVGSLIVLVLAFFNSLVHAGDGWTAVVPWGLTLSLVTVIVMIITDFYGRLASDRQQVVEVRQVGVNTYE</sequence>
<feature type="transmembrane region" description="Helical" evidence="1">
    <location>
        <begin position="114"/>
        <end position="135"/>
    </location>
</feature>
<dbReference type="RefSeq" id="WP_110030962.1">
    <property type="nucleotide sequence ID" value="NZ_QGTR01000001.1"/>
</dbReference>
<dbReference type="AlphaFoldDB" id="A0A317PW70"/>
<keyword evidence="1" id="KW-0472">Membrane</keyword>
<evidence type="ECO:0000313" key="3">
    <source>
        <dbReference type="EMBL" id="PWW04536.1"/>
    </source>
</evidence>
<keyword evidence="1" id="KW-0812">Transmembrane</keyword>
<feature type="transmembrane region" description="Helical" evidence="1">
    <location>
        <begin position="52"/>
        <end position="74"/>
    </location>
</feature>
<reference evidence="3 4" key="1">
    <citation type="submission" date="2018-05" db="EMBL/GenBank/DDBJ databases">
        <title>Genomic Encyclopedia of Type Strains, Phase IV (KMG-IV): sequencing the most valuable type-strain genomes for metagenomic binning, comparative biology and taxonomic classification.</title>
        <authorList>
            <person name="Goeker M."/>
        </authorList>
    </citation>
    <scope>NUCLEOTIDE SEQUENCE [LARGE SCALE GENOMIC DNA]</scope>
    <source>
        <strain evidence="3 4">DSM 16791</strain>
    </source>
</reference>
<feature type="transmembrane region" description="Helical" evidence="1">
    <location>
        <begin position="20"/>
        <end position="40"/>
    </location>
</feature>
<feature type="transmembrane region" description="Helical" evidence="1">
    <location>
        <begin position="86"/>
        <end position="108"/>
    </location>
</feature>
<accession>A0A317PW70</accession>